<protein>
    <submittedName>
        <fullName evidence="1">Uncharacterized protein</fullName>
    </submittedName>
</protein>
<evidence type="ECO:0000313" key="2">
    <source>
        <dbReference type="Proteomes" id="UP001223144"/>
    </source>
</evidence>
<proteinExistence type="predicted"/>
<name>A0ABT6HMM6_9ACTN</name>
<dbReference type="EMBL" id="JARWBG010000014">
    <property type="protein sequence ID" value="MDH2389981.1"/>
    <property type="molecule type" value="Genomic_DNA"/>
</dbReference>
<reference evidence="1 2" key="1">
    <citation type="submission" date="2023-04" db="EMBL/GenBank/DDBJ databases">
        <title>Streptomyces chengmaiensis sp. nov. isolated from the stem of mangrove plant in Hainan.</title>
        <authorList>
            <person name="Huang X."/>
            <person name="Zhou S."/>
            <person name="Chu X."/>
            <person name="Xie Y."/>
            <person name="Lin Y."/>
        </authorList>
    </citation>
    <scope>NUCLEOTIDE SEQUENCE [LARGE SCALE GENOMIC DNA]</scope>
    <source>
        <strain evidence="1 2">HNM0663</strain>
    </source>
</reference>
<keyword evidence="2" id="KW-1185">Reference proteome</keyword>
<accession>A0ABT6HMM6</accession>
<dbReference type="RefSeq" id="WP_279928345.1">
    <property type="nucleotide sequence ID" value="NZ_JARWBG010000014.1"/>
</dbReference>
<comment type="caution">
    <text evidence="1">The sequence shown here is derived from an EMBL/GenBank/DDBJ whole genome shotgun (WGS) entry which is preliminary data.</text>
</comment>
<organism evidence="1 2">
    <name type="scientific">Streptomyces chengmaiensis</name>
    <dbReference type="NCBI Taxonomy" id="3040919"/>
    <lineage>
        <taxon>Bacteria</taxon>
        <taxon>Bacillati</taxon>
        <taxon>Actinomycetota</taxon>
        <taxon>Actinomycetes</taxon>
        <taxon>Kitasatosporales</taxon>
        <taxon>Streptomycetaceae</taxon>
        <taxon>Streptomyces</taxon>
    </lineage>
</organism>
<evidence type="ECO:0000313" key="1">
    <source>
        <dbReference type="EMBL" id="MDH2389981.1"/>
    </source>
</evidence>
<sequence length="122" mass="12631">MTAALAVTTGTVAHAKTTQTKLTNGVLKFEANDGGHVSGNSSLFYSATTYTKTGGSRVDVILKLQTSEIVKAGPKKSVSKGQTVGHSFGGLSKARYAPDCRASGLMNASNGGPYWTPSVKFC</sequence>
<dbReference type="Proteomes" id="UP001223144">
    <property type="component" value="Unassembled WGS sequence"/>
</dbReference>
<gene>
    <name evidence="1" type="ORF">QCN29_14500</name>
</gene>